<dbReference type="Proteomes" id="UP000199258">
    <property type="component" value="Unassembled WGS sequence"/>
</dbReference>
<dbReference type="STRING" id="335973.SAMN04488693_1374"/>
<accession>A0A1G8PRW6</accession>
<proteinExistence type="predicted"/>
<name>A0A1G8PRW6_9MICC</name>
<sequence>MYGRLFRRLPGPMWLRIALSTLLLAVAVLLLMQVVFPWMDELLPTNESVVGAQI</sequence>
<evidence type="ECO:0000313" key="2">
    <source>
        <dbReference type="Proteomes" id="UP000199258"/>
    </source>
</evidence>
<protein>
    <submittedName>
        <fullName evidence="1">Uncharacterized protein</fullName>
    </submittedName>
</protein>
<evidence type="ECO:0000313" key="1">
    <source>
        <dbReference type="EMBL" id="SDI95221.1"/>
    </source>
</evidence>
<keyword evidence="2" id="KW-1185">Reference proteome</keyword>
<dbReference type="AlphaFoldDB" id="A0A1G8PRW6"/>
<dbReference type="EMBL" id="FNDT01000037">
    <property type="protein sequence ID" value="SDI95221.1"/>
    <property type="molecule type" value="Genomic_DNA"/>
</dbReference>
<gene>
    <name evidence="1" type="ORF">SAMN04488693_1374</name>
</gene>
<reference evidence="1 2" key="1">
    <citation type="submission" date="2016-10" db="EMBL/GenBank/DDBJ databases">
        <authorList>
            <person name="de Groot N.N."/>
        </authorList>
    </citation>
    <scope>NUCLEOTIDE SEQUENCE [LARGE SCALE GENOMIC DNA]</scope>
    <source>
        <strain evidence="1 2">NP_1H</strain>
    </source>
</reference>
<organism evidence="1 2">
    <name type="scientific">Arthrobacter subterraneus</name>
    <dbReference type="NCBI Taxonomy" id="335973"/>
    <lineage>
        <taxon>Bacteria</taxon>
        <taxon>Bacillati</taxon>
        <taxon>Actinomycetota</taxon>
        <taxon>Actinomycetes</taxon>
        <taxon>Micrococcales</taxon>
        <taxon>Micrococcaceae</taxon>
        <taxon>Arthrobacter</taxon>
    </lineage>
</organism>